<dbReference type="Pfam" id="PF13456">
    <property type="entry name" value="RVT_3"/>
    <property type="match status" value="1"/>
</dbReference>
<dbReference type="eggNOG" id="KOG0017">
    <property type="taxonomic scope" value="Eukaryota"/>
</dbReference>
<comment type="similarity">
    <text evidence="1">Belongs to the iron/ascorbate-dependent oxidoreductase family.</text>
</comment>
<dbReference type="EnsemblPlants" id="OB03G31670.1">
    <property type="protein sequence ID" value="OB03G31670.1"/>
    <property type="gene ID" value="OB03G31670"/>
</dbReference>
<dbReference type="SUPFAM" id="SSF51197">
    <property type="entry name" value="Clavaminate synthase-like"/>
    <property type="match status" value="1"/>
</dbReference>
<sequence length="920" mass="103966">MYEPIKAEIIRLYDDKFIRPCRYAEWVSNIVSVLKKNGKLRVCVDFRDLNKATPKDEYPMPVADQLVDAASGHKMISLMDGNVGYNQIFMAEEDIHKTAFRCPGAIGLFEWVVMTFGLKSAGATYQRAMNYIFHDLIGSLVEIYIDDVVVKSGMMDEHLGNLRRVLERTSPYGLKMNPTKCVIAVSAGEFLGFMVHEKGIKSAKAVKGQVIADFIDEHHKEADYVEIVPWTVFFDGSVCRHGCGIGLMIISPRGACFEFAYTIKPYRTNNQTEYEALIKGLELLKEIGAEAVEVMGDSQLVIKQLSGEYECRDNVLKTYHEAAKQLLGDFKQITLTHIPREQNAEANSLAQGASGYPPMNSEAEVEITMIDGVLLRCLDKEEAKVVMWEVHDGICGTHQSAYKMKWLLQRVGVLLADYAGGLLYILQKLSRLSKVPPYQLVYGHEAVLPWENNIGSRRLTLQDQLTADEYYNLMMDESEEVAQSRLRALEKIKENKARVSRHYNKKVKSKTFEEGELVWKLVLPIGSRDNVFGRMQLRSYSGRRRPLSTSKSFLIDQESLESMAQPSINKAINRDAITEEVVAIFTDSNVIPERYYRPDEVHAGIVVGYDEEEEAYELPVVDMARLLDPELAEAEIAKLGSACRNWGFFQLVNHGVDEQVVNDMKDSATKFFSLPLESKKPVEVRENSIEGFGHHYSRAGKLDWAQSVILVTQPIEDRNPELWPTNPATFRDALHKFSVETTSLTMRIVGFMATELGIDPEALARAFRGRRQNMSIHHYPPCRHPDKVIGIPPHTDGLGLTLLLQADDTPGLQIRKDGRWFPVPPRQGSFVVNVANILEVLTNGVYRSVEHRVLVDARKSRTTVVMFHDAHLDGMVEPIPEVLEHDGAEARYRSVGKLEYMKGHFAVRSDGTRFLDSLKI</sequence>
<reference evidence="7" key="2">
    <citation type="submission" date="2013-04" db="UniProtKB">
        <authorList>
            <consortium name="EnsemblPlants"/>
        </authorList>
    </citation>
    <scope>IDENTIFICATION</scope>
</reference>
<dbReference type="AlphaFoldDB" id="J3LQ41"/>
<keyword evidence="3" id="KW-0560">Oxidoreductase</keyword>
<protein>
    <recommendedName>
        <fullName evidence="9">Fe2OG dioxygenase domain-containing protein</fullName>
    </recommendedName>
</protein>
<evidence type="ECO:0000256" key="3">
    <source>
        <dbReference type="ARBA" id="ARBA00023002"/>
    </source>
</evidence>
<dbReference type="Pfam" id="PF03171">
    <property type="entry name" value="2OG-FeII_Oxy"/>
    <property type="match status" value="1"/>
</dbReference>
<evidence type="ECO:0000256" key="1">
    <source>
        <dbReference type="ARBA" id="ARBA00008056"/>
    </source>
</evidence>
<evidence type="ECO:0000313" key="8">
    <source>
        <dbReference type="Proteomes" id="UP000006038"/>
    </source>
</evidence>
<accession>J3LQ41</accession>
<dbReference type="HOGENOM" id="CLU_316975_0_0_1"/>
<dbReference type="InterPro" id="IPR000477">
    <property type="entry name" value="RT_dom"/>
</dbReference>
<dbReference type="InterPro" id="IPR044861">
    <property type="entry name" value="IPNS-like_FE2OG_OXY"/>
</dbReference>
<dbReference type="InterPro" id="IPR050295">
    <property type="entry name" value="Plant_2OG-oxidoreductases"/>
</dbReference>
<dbReference type="GO" id="GO:0004523">
    <property type="term" value="F:RNA-DNA hybrid ribonuclease activity"/>
    <property type="evidence" value="ECO:0007669"/>
    <property type="project" value="InterPro"/>
</dbReference>
<dbReference type="Gene3D" id="3.10.10.10">
    <property type="entry name" value="HIV Type 1 Reverse Transcriptase, subunit A, domain 1"/>
    <property type="match status" value="1"/>
</dbReference>
<dbReference type="eggNOG" id="KOG0143">
    <property type="taxonomic scope" value="Eukaryota"/>
</dbReference>
<keyword evidence="4" id="KW-0408">Iron</keyword>
<evidence type="ECO:0000256" key="4">
    <source>
        <dbReference type="ARBA" id="ARBA00023004"/>
    </source>
</evidence>
<dbReference type="SUPFAM" id="SSF56672">
    <property type="entry name" value="DNA/RNA polymerases"/>
    <property type="match status" value="1"/>
</dbReference>
<evidence type="ECO:0000256" key="2">
    <source>
        <dbReference type="ARBA" id="ARBA00022723"/>
    </source>
</evidence>
<organism evidence="7">
    <name type="scientific">Oryza brachyantha</name>
    <name type="common">malo sina</name>
    <dbReference type="NCBI Taxonomy" id="4533"/>
    <lineage>
        <taxon>Eukaryota</taxon>
        <taxon>Viridiplantae</taxon>
        <taxon>Streptophyta</taxon>
        <taxon>Embryophyta</taxon>
        <taxon>Tracheophyta</taxon>
        <taxon>Spermatophyta</taxon>
        <taxon>Magnoliopsida</taxon>
        <taxon>Liliopsida</taxon>
        <taxon>Poales</taxon>
        <taxon>Poaceae</taxon>
        <taxon>BOP clade</taxon>
        <taxon>Oryzoideae</taxon>
        <taxon>Oryzeae</taxon>
        <taxon>Oryzinae</taxon>
        <taxon>Oryza</taxon>
    </lineage>
</organism>
<dbReference type="InterPro" id="IPR005123">
    <property type="entry name" value="Oxoglu/Fe-dep_dioxygenase_dom"/>
</dbReference>
<name>J3LQ41_ORYBR</name>
<dbReference type="Proteomes" id="UP000006038">
    <property type="component" value="Chromosome 3"/>
</dbReference>
<dbReference type="Gramene" id="OB03G31670.1">
    <property type="protein sequence ID" value="OB03G31670.1"/>
    <property type="gene ID" value="OB03G31670"/>
</dbReference>
<reference evidence="7" key="1">
    <citation type="journal article" date="2013" name="Nat. Commun.">
        <title>Whole-genome sequencing of Oryza brachyantha reveals mechanisms underlying Oryza genome evolution.</title>
        <authorList>
            <person name="Chen J."/>
            <person name="Huang Q."/>
            <person name="Gao D."/>
            <person name="Wang J."/>
            <person name="Lang Y."/>
            <person name="Liu T."/>
            <person name="Li B."/>
            <person name="Bai Z."/>
            <person name="Luis Goicoechea J."/>
            <person name="Liang C."/>
            <person name="Chen C."/>
            <person name="Zhang W."/>
            <person name="Sun S."/>
            <person name="Liao Y."/>
            <person name="Zhang X."/>
            <person name="Yang L."/>
            <person name="Song C."/>
            <person name="Wang M."/>
            <person name="Shi J."/>
            <person name="Liu G."/>
            <person name="Liu J."/>
            <person name="Zhou H."/>
            <person name="Zhou W."/>
            <person name="Yu Q."/>
            <person name="An N."/>
            <person name="Chen Y."/>
            <person name="Cai Q."/>
            <person name="Wang B."/>
            <person name="Liu B."/>
            <person name="Min J."/>
            <person name="Huang Y."/>
            <person name="Wu H."/>
            <person name="Li Z."/>
            <person name="Zhang Y."/>
            <person name="Yin Y."/>
            <person name="Song W."/>
            <person name="Jiang J."/>
            <person name="Jackson S.A."/>
            <person name="Wing R.A."/>
            <person name="Wang J."/>
            <person name="Chen M."/>
        </authorList>
    </citation>
    <scope>NUCLEOTIDE SEQUENCE [LARGE SCALE GENOMIC DNA]</scope>
    <source>
        <strain evidence="7">cv. IRGC 101232</strain>
    </source>
</reference>
<dbReference type="FunFam" id="2.60.120.330:FF:000046">
    <property type="entry name" value="Os09g0353700 protein"/>
    <property type="match status" value="1"/>
</dbReference>
<dbReference type="PROSITE" id="PS50879">
    <property type="entry name" value="RNASE_H_1"/>
    <property type="match status" value="1"/>
</dbReference>
<keyword evidence="2" id="KW-0479">Metal-binding</keyword>
<dbReference type="Pfam" id="PF00078">
    <property type="entry name" value="RVT_1"/>
    <property type="match status" value="1"/>
</dbReference>
<dbReference type="Gene3D" id="3.30.70.270">
    <property type="match status" value="1"/>
</dbReference>
<dbReference type="InterPro" id="IPR043128">
    <property type="entry name" value="Rev_trsase/Diguanyl_cyclase"/>
</dbReference>
<evidence type="ECO:0000259" key="6">
    <source>
        <dbReference type="PROSITE" id="PS51471"/>
    </source>
</evidence>
<feature type="domain" description="Fe2OG dioxygenase" evidence="6">
    <location>
        <begin position="770"/>
        <end position="870"/>
    </location>
</feature>
<dbReference type="GO" id="GO:0003676">
    <property type="term" value="F:nucleic acid binding"/>
    <property type="evidence" value="ECO:0007669"/>
    <property type="project" value="InterPro"/>
</dbReference>
<keyword evidence="8" id="KW-1185">Reference proteome</keyword>
<dbReference type="InterPro" id="IPR026992">
    <property type="entry name" value="DIOX_N"/>
</dbReference>
<dbReference type="Gene3D" id="3.30.420.10">
    <property type="entry name" value="Ribonuclease H-like superfamily/Ribonuclease H"/>
    <property type="match status" value="1"/>
</dbReference>
<dbReference type="GO" id="GO:0016491">
    <property type="term" value="F:oxidoreductase activity"/>
    <property type="evidence" value="ECO:0007669"/>
    <property type="project" value="UniProtKB-KW"/>
</dbReference>
<dbReference type="PROSITE" id="PS51471">
    <property type="entry name" value="FE2OG_OXY"/>
    <property type="match status" value="1"/>
</dbReference>
<evidence type="ECO:0000259" key="5">
    <source>
        <dbReference type="PROSITE" id="PS50879"/>
    </source>
</evidence>
<dbReference type="InterPro" id="IPR002156">
    <property type="entry name" value="RNaseH_domain"/>
</dbReference>
<proteinExistence type="inferred from homology"/>
<dbReference type="Pfam" id="PF14226">
    <property type="entry name" value="DIOX_N"/>
    <property type="match status" value="1"/>
</dbReference>
<evidence type="ECO:0008006" key="9">
    <source>
        <dbReference type="Google" id="ProtNLM"/>
    </source>
</evidence>
<dbReference type="Gene3D" id="2.60.120.330">
    <property type="entry name" value="B-lactam Antibiotic, Isopenicillin N Synthase, Chain"/>
    <property type="match status" value="1"/>
</dbReference>
<dbReference type="GO" id="GO:0046872">
    <property type="term" value="F:metal ion binding"/>
    <property type="evidence" value="ECO:0007669"/>
    <property type="project" value="UniProtKB-KW"/>
</dbReference>
<dbReference type="PANTHER" id="PTHR47991">
    <property type="entry name" value="OXOGLUTARATE/IRON-DEPENDENT DIOXYGENASE"/>
    <property type="match status" value="1"/>
</dbReference>
<dbReference type="InterPro" id="IPR043502">
    <property type="entry name" value="DNA/RNA_pol_sf"/>
</dbReference>
<dbReference type="InterPro" id="IPR027443">
    <property type="entry name" value="IPNS-like_sf"/>
</dbReference>
<dbReference type="CDD" id="cd09279">
    <property type="entry name" value="RNase_HI_like"/>
    <property type="match status" value="1"/>
</dbReference>
<dbReference type="InterPro" id="IPR036397">
    <property type="entry name" value="RNaseH_sf"/>
</dbReference>
<evidence type="ECO:0000313" key="7">
    <source>
        <dbReference type="EnsemblPlants" id="OB03G31670.1"/>
    </source>
</evidence>
<dbReference type="CDD" id="cd01647">
    <property type="entry name" value="RT_LTR"/>
    <property type="match status" value="1"/>
</dbReference>
<feature type="domain" description="RNase H type-1" evidence="5">
    <location>
        <begin position="226"/>
        <end position="359"/>
    </location>
</feature>